<name>A0A9F5INM0_PYTBI</name>
<feature type="non-terminal residue" evidence="13">
    <location>
        <position position="452"/>
    </location>
</feature>
<evidence type="ECO:0000256" key="6">
    <source>
        <dbReference type="ARBA" id="ARBA00022729"/>
    </source>
</evidence>
<dbReference type="GO" id="GO:0030139">
    <property type="term" value="C:endocytic vesicle"/>
    <property type="evidence" value="ECO:0007669"/>
    <property type="project" value="TreeGrafter"/>
</dbReference>
<evidence type="ECO:0000256" key="3">
    <source>
        <dbReference type="ARBA" id="ARBA00022448"/>
    </source>
</evidence>
<dbReference type="GO" id="GO:0006898">
    <property type="term" value="P:receptor-mediated endocytosis"/>
    <property type="evidence" value="ECO:0007669"/>
    <property type="project" value="TreeGrafter"/>
</dbReference>
<keyword evidence="12" id="KW-1185">Reference proteome</keyword>
<dbReference type="GeneID" id="103062631"/>
<evidence type="ECO:0000313" key="13">
    <source>
        <dbReference type="RefSeq" id="XP_025023927.1"/>
    </source>
</evidence>
<evidence type="ECO:0000256" key="2">
    <source>
        <dbReference type="ARBA" id="ARBA00021200"/>
    </source>
</evidence>
<keyword evidence="4" id="KW-1003">Cell membrane</keyword>
<evidence type="ECO:0000256" key="9">
    <source>
        <dbReference type="ARBA" id="ARBA00023136"/>
    </source>
</evidence>
<dbReference type="PANTHER" id="PTHR14995:SF2">
    <property type="entry name" value="PROTEIN AMNIONLESS"/>
    <property type="match status" value="1"/>
</dbReference>
<accession>A0A9F5INM0</accession>
<dbReference type="InterPro" id="IPR026112">
    <property type="entry name" value="AMN"/>
</dbReference>
<dbReference type="AlphaFoldDB" id="A0A9F5INM0"/>
<keyword evidence="8 10" id="KW-1133">Transmembrane helix</keyword>
<proteinExistence type="predicted"/>
<dbReference type="OrthoDB" id="10067964at2759"/>
<feature type="signal peptide" evidence="11">
    <location>
        <begin position="1"/>
        <end position="26"/>
    </location>
</feature>
<protein>
    <recommendedName>
        <fullName evidence="2">Protein amnionless</fullName>
    </recommendedName>
</protein>
<evidence type="ECO:0000256" key="4">
    <source>
        <dbReference type="ARBA" id="ARBA00022475"/>
    </source>
</evidence>
<dbReference type="Pfam" id="PF14828">
    <property type="entry name" value="Amnionless"/>
    <property type="match status" value="1"/>
</dbReference>
<feature type="transmembrane region" description="Helical" evidence="10">
    <location>
        <begin position="385"/>
        <end position="405"/>
    </location>
</feature>
<keyword evidence="9 10" id="KW-0472">Membrane</keyword>
<evidence type="ECO:0000256" key="8">
    <source>
        <dbReference type="ARBA" id="ARBA00022989"/>
    </source>
</evidence>
<keyword evidence="7" id="KW-0653">Protein transport</keyword>
<dbReference type="GO" id="GO:0016324">
    <property type="term" value="C:apical plasma membrane"/>
    <property type="evidence" value="ECO:0007669"/>
    <property type="project" value="TreeGrafter"/>
</dbReference>
<dbReference type="RefSeq" id="XP_025023927.1">
    <property type="nucleotide sequence ID" value="XM_025168159.1"/>
</dbReference>
<dbReference type="PANTHER" id="PTHR14995">
    <property type="entry name" value="AMNIONLESS"/>
    <property type="match status" value="1"/>
</dbReference>
<evidence type="ECO:0000256" key="11">
    <source>
        <dbReference type="SAM" id="SignalP"/>
    </source>
</evidence>
<reference evidence="13" key="1">
    <citation type="submission" date="2025-08" db="UniProtKB">
        <authorList>
            <consortium name="RefSeq"/>
        </authorList>
    </citation>
    <scope>IDENTIFICATION</scope>
    <source>
        <tissue evidence="13">Liver</tissue>
    </source>
</reference>
<evidence type="ECO:0000256" key="7">
    <source>
        <dbReference type="ARBA" id="ARBA00022927"/>
    </source>
</evidence>
<dbReference type="OMA" id="NALYKQW"/>
<comment type="subcellular location">
    <subcellularLocation>
        <location evidence="1">Cell membrane</location>
        <topology evidence="1">Single-pass type I membrane protein</topology>
    </subcellularLocation>
</comment>
<dbReference type="GO" id="GO:0015031">
    <property type="term" value="P:protein transport"/>
    <property type="evidence" value="ECO:0007669"/>
    <property type="project" value="UniProtKB-KW"/>
</dbReference>
<evidence type="ECO:0000256" key="1">
    <source>
        <dbReference type="ARBA" id="ARBA00004251"/>
    </source>
</evidence>
<dbReference type="Proteomes" id="UP000695026">
    <property type="component" value="Unplaced"/>
</dbReference>
<sequence>MDSNLAEVCFARIFLSLLLNFGGTSIAVYKQWIPNTNFENASNWDQNRVPCAKDVILFGSSKIVSVFVQASHSLTGMYLPLNGEFILAPGAGFAAFDGNYNPGCETASEVSFNSAENYEWYDPTLWHAATSLENLDLGKYIFLVDEERVPCQYDDVIFQPETSFRVNINSEQMIQLKSISIMGQNFTSDSALTEYMQSSSAKLQFQGQGKVQLSHTRCPDRSGCECGNSAAHERICAALLQNSRNQCPEVTCKDAIKPDGHCCEICGVIITLKYSADFDIELYRNRIFHTFLNLPRNNGIQMAMSKVQKLQTPLGIVPRGLDSFIQIVLIDNKTGPYAGIHAEQLANDIMKDIAEHGKFLGIVTANLQVATGSTHGISSHTIATIAWIVIGILLALLLLGITLLLHKNDALRSLSSWHLFSLWNRKKDQEGFEGTIKEGFDNPMFDTPCNPA</sequence>
<keyword evidence="3" id="KW-0813">Transport</keyword>
<dbReference type="KEGG" id="pbi:103062631"/>
<dbReference type="CTD" id="81693"/>
<evidence type="ECO:0000256" key="10">
    <source>
        <dbReference type="SAM" id="Phobius"/>
    </source>
</evidence>
<organism evidence="12 13">
    <name type="scientific">Python bivittatus</name>
    <name type="common">Burmese python</name>
    <name type="synonym">Python molurus bivittatus</name>
    <dbReference type="NCBI Taxonomy" id="176946"/>
    <lineage>
        <taxon>Eukaryota</taxon>
        <taxon>Metazoa</taxon>
        <taxon>Chordata</taxon>
        <taxon>Craniata</taxon>
        <taxon>Vertebrata</taxon>
        <taxon>Euteleostomi</taxon>
        <taxon>Lepidosauria</taxon>
        <taxon>Squamata</taxon>
        <taxon>Bifurcata</taxon>
        <taxon>Unidentata</taxon>
        <taxon>Episquamata</taxon>
        <taxon>Toxicofera</taxon>
        <taxon>Serpentes</taxon>
        <taxon>Henophidia</taxon>
        <taxon>Pythonidae</taxon>
        <taxon>Python</taxon>
    </lineage>
</organism>
<keyword evidence="6 11" id="KW-0732">Signal</keyword>
<feature type="chain" id="PRO_5039906410" description="Protein amnionless" evidence="11">
    <location>
        <begin position="27"/>
        <end position="452"/>
    </location>
</feature>
<gene>
    <name evidence="13" type="primary">AMN</name>
</gene>
<evidence type="ECO:0000313" key="12">
    <source>
        <dbReference type="Proteomes" id="UP000695026"/>
    </source>
</evidence>
<keyword evidence="5 10" id="KW-0812">Transmembrane</keyword>
<evidence type="ECO:0000256" key="5">
    <source>
        <dbReference type="ARBA" id="ARBA00022692"/>
    </source>
</evidence>